<dbReference type="EMBL" id="GISG01195631">
    <property type="protein sequence ID" value="MBA4657249.1"/>
    <property type="molecule type" value="Transcribed_RNA"/>
</dbReference>
<name>A0A7C9EB41_OPUST</name>
<reference evidence="1" key="1">
    <citation type="journal article" date="2013" name="J. Plant Res.">
        <title>Effect of fungi and light on seed germination of three Opuntia species from semiarid lands of central Mexico.</title>
        <authorList>
            <person name="Delgado-Sanchez P."/>
            <person name="Jimenez-Bremont J.F."/>
            <person name="Guerrero-Gonzalez Mde L."/>
            <person name="Flores J."/>
        </authorList>
    </citation>
    <scope>NUCLEOTIDE SEQUENCE</scope>
    <source>
        <tissue evidence="1">Cladode</tissue>
    </source>
</reference>
<reference evidence="1" key="2">
    <citation type="submission" date="2020-07" db="EMBL/GenBank/DDBJ databases">
        <authorList>
            <person name="Vera ALvarez R."/>
            <person name="Arias-Moreno D.M."/>
            <person name="Jimenez-Jacinto V."/>
            <person name="Jimenez-Bremont J.F."/>
            <person name="Swaminathan K."/>
            <person name="Moose S.P."/>
            <person name="Guerrero-Gonzalez M.L."/>
            <person name="Marino-Ramirez L."/>
            <person name="Landsman D."/>
            <person name="Rodriguez-Kessler M."/>
            <person name="Delgado-Sanchez P."/>
        </authorList>
    </citation>
    <scope>NUCLEOTIDE SEQUENCE</scope>
    <source>
        <tissue evidence="1">Cladode</tissue>
    </source>
</reference>
<evidence type="ECO:0000313" key="1">
    <source>
        <dbReference type="EMBL" id="MBA4657249.1"/>
    </source>
</evidence>
<accession>A0A7C9EB41</accession>
<protein>
    <submittedName>
        <fullName evidence="1">Uncharacterized protein</fullName>
    </submittedName>
</protein>
<organism evidence="1">
    <name type="scientific">Opuntia streptacantha</name>
    <name type="common">Prickly pear cactus</name>
    <name type="synonym">Opuntia cardona</name>
    <dbReference type="NCBI Taxonomy" id="393608"/>
    <lineage>
        <taxon>Eukaryota</taxon>
        <taxon>Viridiplantae</taxon>
        <taxon>Streptophyta</taxon>
        <taxon>Embryophyta</taxon>
        <taxon>Tracheophyta</taxon>
        <taxon>Spermatophyta</taxon>
        <taxon>Magnoliopsida</taxon>
        <taxon>eudicotyledons</taxon>
        <taxon>Gunneridae</taxon>
        <taxon>Pentapetalae</taxon>
        <taxon>Caryophyllales</taxon>
        <taxon>Cactineae</taxon>
        <taxon>Cactaceae</taxon>
        <taxon>Opuntioideae</taxon>
        <taxon>Opuntia</taxon>
    </lineage>
</organism>
<proteinExistence type="predicted"/>
<sequence>MQVDTTLNIASHDQLITNQTHINHHCMHLSSKLHITPLPYTTTSSIITYQNKFHLTYRILHSMILNDALNTIQHVSFLRHSSRLIRPILASPEAVDLFKHPDSIQWIHNAHQGLSDK</sequence>
<dbReference type="AlphaFoldDB" id="A0A7C9EB41"/>
<dbReference type="EMBL" id="GISG01195633">
    <property type="protein sequence ID" value="MBA4657250.1"/>
    <property type="molecule type" value="Transcribed_RNA"/>
</dbReference>